<evidence type="ECO:0000256" key="3">
    <source>
        <dbReference type="SAM" id="Phobius"/>
    </source>
</evidence>
<protein>
    <submittedName>
        <fullName evidence="4">Uncharacterized protein</fullName>
    </submittedName>
</protein>
<dbReference type="Proteomes" id="UP000075346">
    <property type="component" value="Unassembled WGS sequence"/>
</dbReference>
<reference evidence="5" key="1">
    <citation type="submission" date="2015-12" db="EMBL/GenBank/DDBJ databases">
        <authorList>
            <person name="Shamseldin A."/>
            <person name="Moawad H."/>
            <person name="Abd El-Rahim W.M."/>
            <person name="Sadowsky M.J."/>
        </authorList>
    </citation>
    <scope>NUCLEOTIDE SEQUENCE [LARGE SCALE GENOMIC DNA]</scope>
    <source>
        <strain evidence="5">2538-88</strain>
    </source>
</reference>
<comment type="caution">
    <text evidence="4">The sequence shown here is derived from an EMBL/GenBank/DDBJ whole genome shotgun (WGS) entry which is preliminary data.</text>
</comment>
<evidence type="ECO:0000256" key="2">
    <source>
        <dbReference type="SAM" id="MobiDB-lite"/>
    </source>
</evidence>
<feature type="region of interest" description="Disordered" evidence="2">
    <location>
        <begin position="1"/>
        <end position="128"/>
    </location>
</feature>
<keyword evidence="3" id="KW-0472">Membrane</keyword>
<keyword evidence="3" id="KW-0812">Transmembrane</keyword>
<accession>A0A151KT87</accession>
<feature type="transmembrane region" description="Helical" evidence="3">
    <location>
        <begin position="431"/>
        <end position="452"/>
    </location>
</feature>
<gene>
    <name evidence="4" type="ORF">ATY37_06530</name>
</gene>
<evidence type="ECO:0000256" key="1">
    <source>
        <dbReference type="SAM" id="Coils"/>
    </source>
</evidence>
<organism evidence="4 5">
    <name type="scientific">Vibrio cidicii</name>
    <dbReference type="NCBI Taxonomy" id="1763883"/>
    <lineage>
        <taxon>Bacteria</taxon>
        <taxon>Pseudomonadati</taxon>
        <taxon>Pseudomonadota</taxon>
        <taxon>Gammaproteobacteria</taxon>
        <taxon>Vibrionales</taxon>
        <taxon>Vibrionaceae</taxon>
        <taxon>Vibrio</taxon>
    </lineage>
</organism>
<dbReference type="AlphaFoldDB" id="A0A151KT87"/>
<evidence type="ECO:0000313" key="4">
    <source>
        <dbReference type="EMBL" id="KYN81827.1"/>
    </source>
</evidence>
<dbReference type="Gene3D" id="1.20.120.20">
    <property type="entry name" value="Apolipoprotein"/>
    <property type="match status" value="1"/>
</dbReference>
<proteinExistence type="predicted"/>
<keyword evidence="3" id="KW-1133">Transmembrane helix</keyword>
<feature type="compositionally biased region" description="Acidic residues" evidence="2">
    <location>
        <begin position="39"/>
        <end position="55"/>
    </location>
</feature>
<sequence>MIGTSEECTNDGIEPGNNTPDPCEPKEGGGYSCNKDIDGDGQPDADGGLDPDADCGFDSQGKFGCTGGSYDKDPDTGGGDGDGTDTGGDTGGSQIEDPSPFDPVTSTPADPRPVDPEPDVSTPVTGDPNNNIVQSIVNMNKQVNKALHDLNEDNNANFAEVNTNLKQISINTDTINSNIALQLQQDVDLHREAIEKMNENTTKQNEHLTKELTELKEALTQDKDDLKEAINGTSDSSLASRIEKSINGTDSNSLTSQIKKELGSLSAAVGTSNETQTTQLKGALEEQTGALQGSIDGQTEALQGALDAQKGAIDGLSKAIGDMAGKMPEKCEPTAANNYCENPHGLTSDAVGDMFTQADDAFGKALSGASSSLGSTLKEYSEKDLIDKEIFTKYFDNVLGFIPDAQECQPIEFFGLKQKIDCRPFVIFKEIFGFFLFMLTIMFVIDTILYDFTPQGIGLRRS</sequence>
<name>A0A151KT87_9VIBR</name>
<feature type="compositionally biased region" description="Gly residues" evidence="2">
    <location>
        <begin position="76"/>
        <end position="91"/>
    </location>
</feature>
<feature type="coiled-coil region" evidence="1">
    <location>
        <begin position="180"/>
        <end position="236"/>
    </location>
</feature>
<dbReference type="EMBL" id="LOBR01000110">
    <property type="protein sequence ID" value="KYN81827.1"/>
    <property type="molecule type" value="Genomic_DNA"/>
</dbReference>
<evidence type="ECO:0000313" key="5">
    <source>
        <dbReference type="Proteomes" id="UP000075346"/>
    </source>
</evidence>
<keyword evidence="1" id="KW-0175">Coiled coil</keyword>